<evidence type="ECO:0000256" key="10">
    <source>
        <dbReference type="ARBA" id="ARBA00023136"/>
    </source>
</evidence>
<evidence type="ECO:0000313" key="15">
    <source>
        <dbReference type="EMBL" id="OZJ03975.1"/>
    </source>
</evidence>
<sequence>MSTAKHAGHFTRLHQHDDEVIFDVAAEEGEEAEEYELHSNREQSTTSSSRHPDGALPMPSRESTWSFNLPTDLPRHRESFNPQTIQSPLKRELYLLLEDPSSSQAAFWVNIFVSVAIVSSALMTTLETIPSFRSKESYVVWFNLETVMVLLFTIEYMLRFIAHSDNLGMLARFFVAPLSLIDFISILPYYIELIAQRDTTYEFRFTILRLFRLLRLFKSFKYSNTIVMTIEVMMAALKRSGDALSALFFFMVTSVVLFSTLLYFAERGTWDDQLGVFVTTNGVPSAFDSIPSTFWFVLVTITTTGYGDMVPTTFIGKLVTFPAMMFGVLLIALPSIIVGRNFTTVWEQMKHAEGGRSVRADSISSTQAPHVRGLQSVPGDASEQIIALQEQLKELLILTTQNQRAIEQIVAHLNIQA</sequence>
<evidence type="ECO:0000313" key="16">
    <source>
        <dbReference type="Proteomes" id="UP000242875"/>
    </source>
</evidence>
<feature type="region of interest" description="Disordered" evidence="12">
    <location>
        <begin position="31"/>
        <end position="64"/>
    </location>
</feature>
<feature type="transmembrane region" description="Helical" evidence="13">
    <location>
        <begin position="318"/>
        <end position="339"/>
    </location>
</feature>
<protein>
    <recommendedName>
        <fullName evidence="14">Ion transport domain-containing protein</fullName>
    </recommendedName>
</protein>
<dbReference type="SUPFAM" id="SSF81324">
    <property type="entry name" value="Voltage-gated potassium channels"/>
    <property type="match status" value="1"/>
</dbReference>
<proteinExistence type="predicted"/>
<evidence type="ECO:0000256" key="13">
    <source>
        <dbReference type="SAM" id="Phobius"/>
    </source>
</evidence>
<keyword evidence="4 13" id="KW-0812">Transmembrane</keyword>
<dbReference type="PANTHER" id="PTHR11537">
    <property type="entry name" value="VOLTAGE-GATED POTASSIUM CHANNEL"/>
    <property type="match status" value="1"/>
</dbReference>
<feature type="transmembrane region" description="Helical" evidence="13">
    <location>
        <begin position="243"/>
        <end position="265"/>
    </location>
</feature>
<evidence type="ECO:0000256" key="7">
    <source>
        <dbReference type="ARBA" id="ARBA00022958"/>
    </source>
</evidence>
<dbReference type="Proteomes" id="UP000242875">
    <property type="component" value="Unassembled WGS sequence"/>
</dbReference>
<keyword evidence="7" id="KW-0630">Potassium</keyword>
<reference evidence="15 16" key="1">
    <citation type="journal article" date="2017" name="Mycologia">
        <title>Bifiguratus adelaidae, gen. et sp. nov., a new member of Mucoromycotina in endophytic and soil-dwelling habitats.</title>
        <authorList>
            <person name="Torres-Cruz T.J."/>
            <person name="Billingsley Tobias T.L."/>
            <person name="Almatruk M."/>
            <person name="Hesse C."/>
            <person name="Kuske C.R."/>
            <person name="Desiro A."/>
            <person name="Benucci G.M."/>
            <person name="Bonito G."/>
            <person name="Stajich J.E."/>
            <person name="Dunlap C."/>
            <person name="Arnold A.E."/>
            <person name="Porras-Alfaro A."/>
        </authorList>
    </citation>
    <scope>NUCLEOTIDE SEQUENCE [LARGE SCALE GENOMIC DNA]</scope>
    <source>
        <strain evidence="15 16">AZ0501</strain>
    </source>
</reference>
<feature type="transmembrane region" description="Helical" evidence="13">
    <location>
        <begin position="105"/>
        <end position="126"/>
    </location>
</feature>
<keyword evidence="8 13" id="KW-1133">Transmembrane helix</keyword>
<evidence type="ECO:0000256" key="5">
    <source>
        <dbReference type="ARBA" id="ARBA00022826"/>
    </source>
</evidence>
<dbReference type="Pfam" id="PF00520">
    <property type="entry name" value="Ion_trans"/>
    <property type="match status" value="1"/>
</dbReference>
<comment type="subcellular location">
    <subcellularLocation>
        <location evidence="1">Membrane</location>
        <topology evidence="1">Multi-pass membrane protein</topology>
    </subcellularLocation>
</comment>
<keyword evidence="9" id="KW-0406">Ion transport</keyword>
<evidence type="ECO:0000259" key="14">
    <source>
        <dbReference type="Pfam" id="PF00520"/>
    </source>
</evidence>
<evidence type="ECO:0000256" key="4">
    <source>
        <dbReference type="ARBA" id="ARBA00022692"/>
    </source>
</evidence>
<evidence type="ECO:0000256" key="2">
    <source>
        <dbReference type="ARBA" id="ARBA00022448"/>
    </source>
</evidence>
<keyword evidence="11" id="KW-0407">Ion channel</keyword>
<dbReference type="PRINTS" id="PR00169">
    <property type="entry name" value="KCHANNEL"/>
</dbReference>
<comment type="caution">
    <text evidence="15">The sequence shown here is derived from an EMBL/GenBank/DDBJ whole genome shotgun (WGS) entry which is preliminary data.</text>
</comment>
<evidence type="ECO:0000256" key="3">
    <source>
        <dbReference type="ARBA" id="ARBA00022538"/>
    </source>
</evidence>
<keyword evidence="10 13" id="KW-0472">Membrane</keyword>
<keyword evidence="6" id="KW-0851">Voltage-gated channel</keyword>
<accession>A0A261Y030</accession>
<feature type="domain" description="Ion transport" evidence="14">
    <location>
        <begin position="107"/>
        <end position="344"/>
    </location>
</feature>
<dbReference type="EMBL" id="MVBO01000060">
    <property type="protein sequence ID" value="OZJ03975.1"/>
    <property type="molecule type" value="Genomic_DNA"/>
</dbReference>
<evidence type="ECO:0000256" key="1">
    <source>
        <dbReference type="ARBA" id="ARBA00004141"/>
    </source>
</evidence>
<dbReference type="InterPro" id="IPR005821">
    <property type="entry name" value="Ion_trans_dom"/>
</dbReference>
<dbReference type="InterPro" id="IPR027359">
    <property type="entry name" value="Volt_channel_dom_sf"/>
</dbReference>
<dbReference type="FunFam" id="1.10.287.70:FF:000097">
    <property type="entry name" value="Potassium voltage-gated channel subfamily G member 3"/>
    <property type="match status" value="1"/>
</dbReference>
<dbReference type="Gene3D" id="1.20.120.350">
    <property type="entry name" value="Voltage-gated potassium channels. Chain C"/>
    <property type="match status" value="1"/>
</dbReference>
<evidence type="ECO:0000256" key="11">
    <source>
        <dbReference type="ARBA" id="ARBA00023303"/>
    </source>
</evidence>
<keyword evidence="16" id="KW-1185">Reference proteome</keyword>
<feature type="transmembrane region" description="Helical" evidence="13">
    <location>
        <begin position="170"/>
        <end position="191"/>
    </location>
</feature>
<evidence type="ECO:0000256" key="6">
    <source>
        <dbReference type="ARBA" id="ARBA00022882"/>
    </source>
</evidence>
<dbReference type="GO" id="GO:0005249">
    <property type="term" value="F:voltage-gated potassium channel activity"/>
    <property type="evidence" value="ECO:0007669"/>
    <property type="project" value="InterPro"/>
</dbReference>
<feature type="transmembrane region" description="Helical" evidence="13">
    <location>
        <begin position="138"/>
        <end position="158"/>
    </location>
</feature>
<dbReference type="GO" id="GO:0001508">
    <property type="term" value="P:action potential"/>
    <property type="evidence" value="ECO:0007669"/>
    <property type="project" value="TreeGrafter"/>
</dbReference>
<gene>
    <name evidence="15" type="ORF">BZG36_03255</name>
</gene>
<organism evidence="15 16">
    <name type="scientific">Bifiguratus adelaidae</name>
    <dbReference type="NCBI Taxonomy" id="1938954"/>
    <lineage>
        <taxon>Eukaryota</taxon>
        <taxon>Fungi</taxon>
        <taxon>Fungi incertae sedis</taxon>
        <taxon>Mucoromycota</taxon>
        <taxon>Mucoromycotina</taxon>
        <taxon>Endogonomycetes</taxon>
        <taxon>Endogonales</taxon>
        <taxon>Endogonales incertae sedis</taxon>
        <taxon>Bifiguratus</taxon>
    </lineage>
</organism>
<dbReference type="PANTHER" id="PTHR11537:SF254">
    <property type="entry name" value="POTASSIUM VOLTAGE-GATED CHANNEL PROTEIN SHAB"/>
    <property type="match status" value="1"/>
</dbReference>
<keyword evidence="3" id="KW-0633">Potassium transport</keyword>
<name>A0A261Y030_9FUNG</name>
<dbReference type="Gene3D" id="1.10.287.70">
    <property type="match status" value="1"/>
</dbReference>
<dbReference type="GO" id="GO:0008076">
    <property type="term" value="C:voltage-gated potassium channel complex"/>
    <property type="evidence" value="ECO:0007669"/>
    <property type="project" value="InterPro"/>
</dbReference>
<dbReference type="OrthoDB" id="415460at2759"/>
<dbReference type="InterPro" id="IPR028325">
    <property type="entry name" value="VG_K_chnl"/>
</dbReference>
<keyword evidence="2" id="KW-0813">Transport</keyword>
<dbReference type="AlphaFoldDB" id="A0A261Y030"/>
<evidence type="ECO:0000256" key="8">
    <source>
        <dbReference type="ARBA" id="ARBA00022989"/>
    </source>
</evidence>
<keyword evidence="5" id="KW-0631">Potassium channel</keyword>
<evidence type="ECO:0000256" key="9">
    <source>
        <dbReference type="ARBA" id="ARBA00023065"/>
    </source>
</evidence>
<evidence type="ECO:0000256" key="12">
    <source>
        <dbReference type="SAM" id="MobiDB-lite"/>
    </source>
</evidence>